<feature type="domain" description="GmrSD restriction endonucleases C-terminal" evidence="2">
    <location>
        <begin position="531"/>
        <end position="675"/>
    </location>
</feature>
<dbReference type="EMBL" id="JAVAJI010000007">
    <property type="protein sequence ID" value="MDP4544582.1"/>
    <property type="molecule type" value="Genomic_DNA"/>
</dbReference>
<feature type="domain" description="GmrSD restriction endonucleases N-terminal" evidence="1">
    <location>
        <begin position="7"/>
        <end position="251"/>
    </location>
</feature>
<keyword evidence="3" id="KW-0540">Nuclease</keyword>
<keyword evidence="3" id="KW-0255">Endonuclease</keyword>
<dbReference type="InterPro" id="IPR011089">
    <property type="entry name" value="GmrSD_C"/>
</dbReference>
<dbReference type="Proteomes" id="UP001228171">
    <property type="component" value="Unassembled WGS sequence"/>
</dbReference>
<gene>
    <name evidence="3" type="ORF">Q8P09_05775</name>
</gene>
<reference evidence="3 4" key="1">
    <citation type="submission" date="2023-08" db="EMBL/GenBank/DDBJ databases">
        <authorList>
            <person name="Kumar R."/>
        </authorList>
    </citation>
    <scope>NUCLEOTIDE SEQUENCE [LARGE SCALE GENOMIC DNA]</scope>
    <source>
        <strain evidence="3 4">LUR13</strain>
    </source>
</reference>
<dbReference type="RefSeq" id="WP_305935663.1">
    <property type="nucleotide sequence ID" value="NZ_JAVAJI010000007.1"/>
</dbReference>
<dbReference type="PANTHER" id="PTHR35149:SF1">
    <property type="entry name" value="DUF5655 DOMAIN-CONTAINING PROTEIN"/>
    <property type="match status" value="1"/>
</dbReference>
<keyword evidence="4" id="KW-1185">Reference proteome</keyword>
<dbReference type="Pfam" id="PF03235">
    <property type="entry name" value="GmrSD_N"/>
    <property type="match status" value="1"/>
</dbReference>
<evidence type="ECO:0000313" key="3">
    <source>
        <dbReference type="EMBL" id="MDP4544582.1"/>
    </source>
</evidence>
<proteinExistence type="predicted"/>
<organism evidence="3 4">
    <name type="scientific">Psychrobacter faecalis</name>
    <dbReference type="NCBI Taxonomy" id="180588"/>
    <lineage>
        <taxon>Bacteria</taxon>
        <taxon>Pseudomonadati</taxon>
        <taxon>Pseudomonadota</taxon>
        <taxon>Gammaproteobacteria</taxon>
        <taxon>Moraxellales</taxon>
        <taxon>Moraxellaceae</taxon>
        <taxon>Psychrobacter</taxon>
    </lineage>
</organism>
<sequence length="720" mass="84667">MKELQTLEDVFNKKLFRIPDYQRGYAWGKKQLVEFWEDLISLDARRSHYTGVLSIKEVPEETSSKWNDELWLLKRFTPYFVVDGQQRLTTVSIFLQCLVEAVKSHPSNQNIAEDDIFLGDDTLSEVIKNYIVITEPKHRITKSYKFGYEANNPSFEFLRYRIFNEESPGTLTETFYTLNLENAKLFFAENISKYVESHGIEAVSSIYEKLTQRFLFNVYEIDDNFDVFVAFETMNNRGKRLSDLELLKNRLIYLTTLYTPEEVKEDVKETIRKRINDTWGEIYNQLGRNKQAPLNDDDFLRAHWVMYFKYSRVKGNDYIRFLLDDFFSPKSVFEKLEVSTKQINSVEELTDDADIELEEDGSFDELEAEVTQKAKLTIKEISDYVDSLKSAAKYWYAAFFPSTSEELTTQEKIMMDKINRVKIGYFRPLIMALFLKTEKGDPQRLKLLNAIERFIFITFRLCRAQSNYRSSSYYRLARTLYTSENVAETLTNINNELAQDLTWTLEENGEFKTSYFETFINKKFGPRGEGFYAWSDLSYFLFEYEEELKKSRGVAKFDWKNFITHEKDKISIEHIYPQTPKSDYWLKRFEHYTDEQKRHLKGSLGNLLPLSLGVNISLQNDDFPDKKNTKKDQNGKVIRNGYVNGSYSELEVAELGKDDEWTPERIKERGLILLKFMESRWQLNMGDESKKLALLHLSFLDESSAFSAAEESALEEEPSI</sequence>
<accession>A0ABT9HFN5</accession>
<dbReference type="InterPro" id="IPR004919">
    <property type="entry name" value="GmrSD_N"/>
</dbReference>
<evidence type="ECO:0000259" key="1">
    <source>
        <dbReference type="Pfam" id="PF03235"/>
    </source>
</evidence>
<dbReference type="GO" id="GO:0004519">
    <property type="term" value="F:endonuclease activity"/>
    <property type="evidence" value="ECO:0007669"/>
    <property type="project" value="UniProtKB-KW"/>
</dbReference>
<comment type="caution">
    <text evidence="3">The sequence shown here is derived from an EMBL/GenBank/DDBJ whole genome shotgun (WGS) entry which is preliminary data.</text>
</comment>
<evidence type="ECO:0000259" key="2">
    <source>
        <dbReference type="Pfam" id="PF07510"/>
    </source>
</evidence>
<protein>
    <submittedName>
        <fullName evidence="3">DUF262 domain-containing HNH endonuclease family protein</fullName>
    </submittedName>
</protein>
<dbReference type="Pfam" id="PF07510">
    <property type="entry name" value="GmrSD_C"/>
    <property type="match status" value="1"/>
</dbReference>
<name>A0ABT9HFN5_9GAMM</name>
<dbReference type="PANTHER" id="PTHR35149">
    <property type="entry name" value="SLL5132 PROTEIN"/>
    <property type="match status" value="1"/>
</dbReference>
<evidence type="ECO:0000313" key="4">
    <source>
        <dbReference type="Proteomes" id="UP001228171"/>
    </source>
</evidence>
<keyword evidence="3" id="KW-0378">Hydrolase</keyword>